<dbReference type="SMART" id="SM01016">
    <property type="entry name" value="Arg_tRNA_synt_N"/>
    <property type="match status" value="1"/>
</dbReference>
<reference evidence="14" key="2">
    <citation type="submission" date="2020-09" db="EMBL/GenBank/DDBJ databases">
        <authorList>
            <person name="Sun Q."/>
            <person name="Zhou Y."/>
        </authorList>
    </citation>
    <scope>NUCLEOTIDE SEQUENCE</scope>
    <source>
        <strain evidence="14">CGMCC 1.12426</strain>
    </source>
</reference>
<evidence type="ECO:0000256" key="2">
    <source>
        <dbReference type="ARBA" id="ARBA00005594"/>
    </source>
</evidence>
<evidence type="ECO:0000259" key="12">
    <source>
        <dbReference type="SMART" id="SM00836"/>
    </source>
</evidence>
<proteinExistence type="inferred from homology"/>
<dbReference type="HAMAP" id="MF_00123">
    <property type="entry name" value="Arg_tRNA_synth"/>
    <property type="match status" value="1"/>
</dbReference>
<accession>A0A916TLJ9</accession>
<dbReference type="Pfam" id="PF05746">
    <property type="entry name" value="DALR_1"/>
    <property type="match status" value="1"/>
</dbReference>
<feature type="domain" description="Arginyl tRNA synthetase N-terminal" evidence="13">
    <location>
        <begin position="5"/>
        <end position="94"/>
    </location>
</feature>
<dbReference type="SUPFAM" id="SSF47323">
    <property type="entry name" value="Anticodon-binding domain of a subclass of class I aminoacyl-tRNA synthetases"/>
    <property type="match status" value="1"/>
</dbReference>
<comment type="catalytic activity">
    <reaction evidence="9 10">
        <text>tRNA(Arg) + L-arginine + ATP = L-arginyl-tRNA(Arg) + AMP + diphosphate</text>
        <dbReference type="Rhea" id="RHEA:20301"/>
        <dbReference type="Rhea" id="RHEA-COMP:9658"/>
        <dbReference type="Rhea" id="RHEA-COMP:9673"/>
        <dbReference type="ChEBI" id="CHEBI:30616"/>
        <dbReference type="ChEBI" id="CHEBI:32682"/>
        <dbReference type="ChEBI" id="CHEBI:33019"/>
        <dbReference type="ChEBI" id="CHEBI:78442"/>
        <dbReference type="ChEBI" id="CHEBI:78513"/>
        <dbReference type="ChEBI" id="CHEBI:456215"/>
        <dbReference type="EC" id="6.1.1.19"/>
    </reaction>
</comment>
<evidence type="ECO:0000256" key="4">
    <source>
        <dbReference type="ARBA" id="ARBA00022598"/>
    </source>
</evidence>
<evidence type="ECO:0000259" key="13">
    <source>
        <dbReference type="SMART" id="SM01016"/>
    </source>
</evidence>
<evidence type="ECO:0000256" key="10">
    <source>
        <dbReference type="HAMAP-Rule" id="MF_00123"/>
    </source>
</evidence>
<dbReference type="InterPro" id="IPR036695">
    <property type="entry name" value="Arg-tRNA-synth_N_sf"/>
</dbReference>
<dbReference type="InterPro" id="IPR001278">
    <property type="entry name" value="Arg-tRNA-ligase"/>
</dbReference>
<comment type="subunit">
    <text evidence="10">Monomer.</text>
</comment>
<dbReference type="SUPFAM" id="SSF55190">
    <property type="entry name" value="Arginyl-tRNA synthetase (ArgRS), N-terminal 'additional' domain"/>
    <property type="match status" value="1"/>
</dbReference>
<dbReference type="Pfam" id="PF00750">
    <property type="entry name" value="tRNA-synt_1d"/>
    <property type="match status" value="2"/>
</dbReference>
<dbReference type="InterPro" id="IPR001412">
    <property type="entry name" value="aa-tRNA-synth_I_CS"/>
</dbReference>
<dbReference type="NCBIfam" id="TIGR00456">
    <property type="entry name" value="argS"/>
    <property type="match status" value="1"/>
</dbReference>
<evidence type="ECO:0000256" key="11">
    <source>
        <dbReference type="RuleBase" id="RU363038"/>
    </source>
</evidence>
<dbReference type="PROSITE" id="PS00178">
    <property type="entry name" value="AA_TRNA_LIGASE_I"/>
    <property type="match status" value="1"/>
</dbReference>
<dbReference type="Proteomes" id="UP000605148">
    <property type="component" value="Unassembled WGS sequence"/>
</dbReference>
<dbReference type="EC" id="6.1.1.19" evidence="10"/>
<organism evidence="14 15">
    <name type="scientific">Roseibium aquae</name>
    <dbReference type="NCBI Taxonomy" id="1323746"/>
    <lineage>
        <taxon>Bacteria</taxon>
        <taxon>Pseudomonadati</taxon>
        <taxon>Pseudomonadota</taxon>
        <taxon>Alphaproteobacteria</taxon>
        <taxon>Hyphomicrobiales</taxon>
        <taxon>Stappiaceae</taxon>
        <taxon>Roseibium</taxon>
    </lineage>
</organism>
<dbReference type="InterPro" id="IPR035684">
    <property type="entry name" value="ArgRS_core"/>
</dbReference>
<keyword evidence="7 10" id="KW-0648">Protein biosynthesis</keyword>
<evidence type="ECO:0000256" key="1">
    <source>
        <dbReference type="ARBA" id="ARBA00004496"/>
    </source>
</evidence>
<comment type="caution">
    <text evidence="14">The sequence shown here is derived from an EMBL/GenBank/DDBJ whole genome shotgun (WGS) entry which is preliminary data.</text>
</comment>
<dbReference type="InterPro" id="IPR008909">
    <property type="entry name" value="DALR_anticod-bd"/>
</dbReference>
<dbReference type="FunFam" id="1.10.730.10:FF:000008">
    <property type="entry name" value="Arginine--tRNA ligase"/>
    <property type="match status" value="1"/>
</dbReference>
<keyword evidence="4 10" id="KW-0436">Ligase</keyword>
<sequence>MNIFSEFSERVKVALNELGLETTDAQPLNLSKVTVESPRDPAHGDLATNAAMVLSKQVGAKPRDLAERLAQVLRADPDITEVEVAGPGFINLRLAPVVYHRVLASVLALGPDFGRSTMGAGRKTNVEYVSANPTGPMHVGHTRGAVVGDALANVLAHAGYDVTREYYINDAGSQIDTLARSVFLRYREALGEDIGEIPAGLYPGDYLQPVGAKLKDLHGDALTGMDEAAWMPIVKDIALDMMMDMIRADLARLNVHHDVFFSERSLHASAGNAPSKIDEMLETLRVRDLVYEGTLPPPKGQVPDDWEDREQTLFRASDFGDDTDRALKKSDGSYTYFAADVAYFQDKFQRGFDETIFVLGADHSGYAKRLQAVGEAISGGKTEVVVRFCQLVKLFRGGEPVKMSKRSGDFVTLRDVVEEVGRDPVRFMMLYRKSDAPLDFDFQKVTEQSKDNPVFYVQYGHARCHSVLRQAAAELPDLIQDPAALSAADMSVLVDSGELELIAKLAVWPKMVEAAAETHEPHRIAFYLHDLASSLHGHWNRGKELPQLRFINTNNTTLTLARLALVRAVSLVLASGLALLGVDAPEEMR</sequence>
<dbReference type="Gene3D" id="1.10.730.10">
    <property type="entry name" value="Isoleucyl-tRNA Synthetase, Domain 1"/>
    <property type="match status" value="1"/>
</dbReference>
<keyword evidence="5 10" id="KW-0547">Nucleotide-binding</keyword>
<dbReference type="Gene3D" id="3.30.1360.70">
    <property type="entry name" value="Arginyl tRNA synthetase N-terminal domain"/>
    <property type="match status" value="1"/>
</dbReference>
<dbReference type="SMART" id="SM00836">
    <property type="entry name" value="DALR_1"/>
    <property type="match status" value="1"/>
</dbReference>
<dbReference type="OrthoDB" id="9803211at2"/>
<evidence type="ECO:0000256" key="6">
    <source>
        <dbReference type="ARBA" id="ARBA00022840"/>
    </source>
</evidence>
<keyword evidence="15" id="KW-1185">Reference proteome</keyword>
<evidence type="ECO:0000256" key="3">
    <source>
        <dbReference type="ARBA" id="ARBA00022490"/>
    </source>
</evidence>
<comment type="similarity">
    <text evidence="2 10 11">Belongs to the class-I aminoacyl-tRNA synthetase family.</text>
</comment>
<feature type="domain" description="DALR anticodon binding" evidence="12">
    <location>
        <begin position="457"/>
        <end position="588"/>
    </location>
</feature>
<name>A0A916TLJ9_9HYPH</name>
<dbReference type="PRINTS" id="PR01038">
    <property type="entry name" value="TRNASYNTHARG"/>
</dbReference>
<protein>
    <recommendedName>
        <fullName evidence="10">Arginine--tRNA ligase</fullName>
        <ecNumber evidence="10">6.1.1.19</ecNumber>
    </recommendedName>
    <alternativeName>
        <fullName evidence="10">Arginyl-tRNA synthetase</fullName>
        <shortName evidence="10">ArgRS</shortName>
    </alternativeName>
</protein>
<dbReference type="EMBL" id="BMFA01000008">
    <property type="protein sequence ID" value="GGB54310.1"/>
    <property type="molecule type" value="Genomic_DNA"/>
</dbReference>
<dbReference type="PANTHER" id="PTHR11956">
    <property type="entry name" value="ARGINYL-TRNA SYNTHETASE"/>
    <property type="match status" value="1"/>
</dbReference>
<evidence type="ECO:0000256" key="5">
    <source>
        <dbReference type="ARBA" id="ARBA00022741"/>
    </source>
</evidence>
<reference evidence="14" key="1">
    <citation type="journal article" date="2014" name="Int. J. Syst. Evol. Microbiol.">
        <title>Complete genome sequence of Corynebacterium casei LMG S-19264T (=DSM 44701T), isolated from a smear-ripened cheese.</title>
        <authorList>
            <consortium name="US DOE Joint Genome Institute (JGI-PGF)"/>
            <person name="Walter F."/>
            <person name="Albersmeier A."/>
            <person name="Kalinowski J."/>
            <person name="Ruckert C."/>
        </authorList>
    </citation>
    <scope>NUCLEOTIDE SEQUENCE</scope>
    <source>
        <strain evidence="14">CGMCC 1.12426</strain>
    </source>
</reference>
<dbReference type="RefSeq" id="WP_150497062.1">
    <property type="nucleotide sequence ID" value="NZ_BMFA01000008.1"/>
</dbReference>
<feature type="short sequence motif" description="'HIGH' region" evidence="10">
    <location>
        <begin position="131"/>
        <end position="141"/>
    </location>
</feature>
<evidence type="ECO:0000313" key="14">
    <source>
        <dbReference type="EMBL" id="GGB54310.1"/>
    </source>
</evidence>
<dbReference type="GO" id="GO:0005524">
    <property type="term" value="F:ATP binding"/>
    <property type="evidence" value="ECO:0007669"/>
    <property type="project" value="UniProtKB-UniRule"/>
</dbReference>
<evidence type="ECO:0000256" key="8">
    <source>
        <dbReference type="ARBA" id="ARBA00023146"/>
    </source>
</evidence>
<dbReference type="InterPro" id="IPR014729">
    <property type="entry name" value="Rossmann-like_a/b/a_fold"/>
</dbReference>
<dbReference type="CDD" id="cd00671">
    <property type="entry name" value="ArgRS_core"/>
    <property type="match status" value="1"/>
</dbReference>
<evidence type="ECO:0000256" key="9">
    <source>
        <dbReference type="ARBA" id="ARBA00049339"/>
    </source>
</evidence>
<keyword evidence="8 10" id="KW-0030">Aminoacyl-tRNA synthetase</keyword>
<dbReference type="SUPFAM" id="SSF52374">
    <property type="entry name" value="Nucleotidylyl transferase"/>
    <property type="match status" value="1"/>
</dbReference>
<dbReference type="GO" id="GO:0005737">
    <property type="term" value="C:cytoplasm"/>
    <property type="evidence" value="ECO:0007669"/>
    <property type="project" value="UniProtKB-SubCell"/>
</dbReference>
<dbReference type="GO" id="GO:0004814">
    <property type="term" value="F:arginine-tRNA ligase activity"/>
    <property type="evidence" value="ECO:0007669"/>
    <property type="project" value="UniProtKB-UniRule"/>
</dbReference>
<dbReference type="PANTHER" id="PTHR11956:SF5">
    <property type="entry name" value="ARGININE--TRNA LIGASE, CYTOPLASMIC"/>
    <property type="match status" value="1"/>
</dbReference>
<gene>
    <name evidence="10 14" type="primary">argS</name>
    <name evidence="14" type="ORF">GCM10011316_27960</name>
</gene>
<dbReference type="AlphaFoldDB" id="A0A916TLJ9"/>
<evidence type="ECO:0000313" key="15">
    <source>
        <dbReference type="Proteomes" id="UP000605148"/>
    </source>
</evidence>
<comment type="subcellular location">
    <subcellularLocation>
        <location evidence="1 10">Cytoplasm</location>
    </subcellularLocation>
</comment>
<evidence type="ECO:0000256" key="7">
    <source>
        <dbReference type="ARBA" id="ARBA00022917"/>
    </source>
</evidence>
<keyword evidence="6 10" id="KW-0067">ATP-binding</keyword>
<dbReference type="Pfam" id="PF03485">
    <property type="entry name" value="Arg_tRNA_synt_N"/>
    <property type="match status" value="1"/>
</dbReference>
<dbReference type="Gene3D" id="3.40.50.620">
    <property type="entry name" value="HUPs"/>
    <property type="match status" value="1"/>
</dbReference>
<dbReference type="GO" id="GO:0006420">
    <property type="term" value="P:arginyl-tRNA aminoacylation"/>
    <property type="evidence" value="ECO:0007669"/>
    <property type="project" value="UniProtKB-UniRule"/>
</dbReference>
<dbReference type="InterPro" id="IPR005148">
    <property type="entry name" value="Arg-tRNA-synth_N"/>
</dbReference>
<dbReference type="InterPro" id="IPR009080">
    <property type="entry name" value="tRNAsynth_Ia_anticodon-bd"/>
</dbReference>
<keyword evidence="3 10" id="KW-0963">Cytoplasm</keyword>